<proteinExistence type="predicted"/>
<comment type="caution">
    <text evidence="4">The sequence shown here is derived from an EMBL/GenBank/DDBJ whole genome shotgun (WGS) entry which is preliminary data.</text>
</comment>
<name>A0A1Y3P2C5_9PSED</name>
<organism evidence="4 5">
    <name type="scientific">Pseudomonas caspiana</name>
    <dbReference type="NCBI Taxonomy" id="1451454"/>
    <lineage>
        <taxon>Bacteria</taxon>
        <taxon>Pseudomonadati</taxon>
        <taxon>Pseudomonadota</taxon>
        <taxon>Gammaproteobacteria</taxon>
        <taxon>Pseudomonadales</taxon>
        <taxon>Pseudomonadaceae</taxon>
        <taxon>Pseudomonas</taxon>
    </lineage>
</organism>
<keyword evidence="5" id="KW-1185">Reference proteome</keyword>
<dbReference type="OrthoDB" id="7068720at2"/>
<sequence>MNRDRFIGELEQLAMHPDYIAHPLSWLGHIPFVAWLVTVVEPEQFVELGSYSGTSYFAFCQAIKSRDLRTRCVAIDTWEGDEHTGRYSEEVFQAFADYNDAHFSAFSSYLRMRFDNALPLIADCSVDILHIDGLHTYEAVKQDYETWMPKMSARGVILFHDTAVDSEGFGVVRFWSEVSELYPFYNFTHSNGLGVLLVGSFYQRDGTLLAAIKSIAPLSERLAERLWLQQIVREKQIQLEEFQGFTVPGLIAEKERFDAARQSLEQNMLEKQRRLDTFETVTIPAIVAEKHLSDVALGRAVSELSLLNIELEKIKSSMVWKVLTKILSIKARIFK</sequence>
<evidence type="ECO:0000313" key="4">
    <source>
        <dbReference type="EMBL" id="OUM73967.1"/>
    </source>
</evidence>
<keyword evidence="3" id="KW-0175">Coiled coil</keyword>
<evidence type="ECO:0000256" key="3">
    <source>
        <dbReference type="SAM" id="Coils"/>
    </source>
</evidence>
<keyword evidence="2" id="KW-0808">Transferase</keyword>
<gene>
    <name evidence="4" type="ORF">AUC60_11015</name>
</gene>
<dbReference type="SUPFAM" id="SSF53335">
    <property type="entry name" value="S-adenosyl-L-methionine-dependent methyltransferases"/>
    <property type="match status" value="1"/>
</dbReference>
<dbReference type="GO" id="GO:0008168">
    <property type="term" value="F:methyltransferase activity"/>
    <property type="evidence" value="ECO:0007669"/>
    <property type="project" value="UniProtKB-KW"/>
</dbReference>
<protein>
    <recommendedName>
        <fullName evidence="6">Class I SAM-dependent methyltransferase</fullName>
    </recommendedName>
</protein>
<dbReference type="AlphaFoldDB" id="A0A1Y3P2C5"/>
<reference evidence="4 5" key="1">
    <citation type="journal article" date="2017" name="Syst. Appl. Microbiol.">
        <title>Pseudomonas caspiana sp. nov., a citrus pathogen in the Pseudomonas syringae phylogenetic group.</title>
        <authorList>
            <person name="Busquets A."/>
            <person name="Gomila M."/>
            <person name="Beiki F."/>
            <person name="Mulet M."/>
            <person name="Rahimian H."/>
            <person name="Garcia-Valdes E."/>
            <person name="Lalucat J."/>
        </authorList>
    </citation>
    <scope>NUCLEOTIDE SEQUENCE [LARGE SCALE GENOMIC DNA]</scope>
    <source>
        <strain evidence="4 5">FBF102</strain>
    </source>
</reference>
<dbReference type="Proteomes" id="UP000195440">
    <property type="component" value="Unassembled WGS sequence"/>
</dbReference>
<evidence type="ECO:0000313" key="5">
    <source>
        <dbReference type="Proteomes" id="UP000195440"/>
    </source>
</evidence>
<dbReference type="EMBL" id="LOHF01000007">
    <property type="protein sequence ID" value="OUM73967.1"/>
    <property type="molecule type" value="Genomic_DNA"/>
</dbReference>
<keyword evidence="1" id="KW-0489">Methyltransferase</keyword>
<dbReference type="Gene3D" id="3.40.50.150">
    <property type="entry name" value="Vaccinia Virus protein VP39"/>
    <property type="match status" value="1"/>
</dbReference>
<dbReference type="PANTHER" id="PTHR40048:SF1">
    <property type="entry name" value="RHAMNOSYL O-METHYLTRANSFERASE"/>
    <property type="match status" value="1"/>
</dbReference>
<evidence type="ECO:0000256" key="2">
    <source>
        <dbReference type="ARBA" id="ARBA00022679"/>
    </source>
</evidence>
<feature type="coiled-coil region" evidence="3">
    <location>
        <begin position="254"/>
        <end position="281"/>
    </location>
</feature>
<evidence type="ECO:0000256" key="1">
    <source>
        <dbReference type="ARBA" id="ARBA00022603"/>
    </source>
</evidence>
<evidence type="ECO:0008006" key="6">
    <source>
        <dbReference type="Google" id="ProtNLM"/>
    </source>
</evidence>
<accession>A0A1Y3P2C5</accession>
<dbReference type="GO" id="GO:0005886">
    <property type="term" value="C:plasma membrane"/>
    <property type="evidence" value="ECO:0007669"/>
    <property type="project" value="TreeGrafter"/>
</dbReference>
<dbReference type="PANTHER" id="PTHR40048">
    <property type="entry name" value="RHAMNOSYL O-METHYLTRANSFERASE"/>
    <property type="match status" value="1"/>
</dbReference>
<dbReference type="Pfam" id="PF13578">
    <property type="entry name" value="Methyltransf_24"/>
    <property type="match status" value="1"/>
</dbReference>
<dbReference type="GO" id="GO:0032259">
    <property type="term" value="P:methylation"/>
    <property type="evidence" value="ECO:0007669"/>
    <property type="project" value="UniProtKB-KW"/>
</dbReference>
<dbReference type="RefSeq" id="WP_087266696.1">
    <property type="nucleotide sequence ID" value="NZ_JBJGBV010000009.1"/>
</dbReference>
<dbReference type="InterPro" id="IPR029063">
    <property type="entry name" value="SAM-dependent_MTases_sf"/>
</dbReference>
<dbReference type="GO" id="GO:0071770">
    <property type="term" value="P:DIM/DIP cell wall layer assembly"/>
    <property type="evidence" value="ECO:0007669"/>
    <property type="project" value="TreeGrafter"/>
</dbReference>